<feature type="compositionally biased region" description="Acidic residues" evidence="1">
    <location>
        <begin position="123"/>
        <end position="132"/>
    </location>
</feature>
<dbReference type="EMBL" id="JAWWNJ010000080">
    <property type="protein sequence ID" value="KAK7002087.1"/>
    <property type="molecule type" value="Genomic_DNA"/>
</dbReference>
<comment type="caution">
    <text evidence="2">The sequence shown here is derived from an EMBL/GenBank/DDBJ whole genome shotgun (WGS) entry which is preliminary data.</text>
</comment>
<feature type="compositionally biased region" description="Basic and acidic residues" evidence="1">
    <location>
        <begin position="249"/>
        <end position="284"/>
    </location>
</feature>
<reference evidence="2 3" key="1">
    <citation type="journal article" date="2024" name="J Genomics">
        <title>Draft genome sequencing and assembly of Favolaschia claudopus CIRM-BRFM 2984 isolated from oak limbs.</title>
        <authorList>
            <person name="Navarro D."/>
            <person name="Drula E."/>
            <person name="Chaduli D."/>
            <person name="Cazenave R."/>
            <person name="Ahrendt S."/>
            <person name="Wang J."/>
            <person name="Lipzen A."/>
            <person name="Daum C."/>
            <person name="Barry K."/>
            <person name="Grigoriev I.V."/>
            <person name="Favel A."/>
            <person name="Rosso M.N."/>
            <person name="Martin F."/>
        </authorList>
    </citation>
    <scope>NUCLEOTIDE SEQUENCE [LARGE SCALE GENOMIC DNA]</scope>
    <source>
        <strain evidence="2 3">CIRM-BRFM 2984</strain>
    </source>
</reference>
<feature type="region of interest" description="Disordered" evidence="1">
    <location>
        <begin position="86"/>
        <end position="155"/>
    </location>
</feature>
<feature type="compositionally biased region" description="Low complexity" evidence="1">
    <location>
        <begin position="300"/>
        <end position="310"/>
    </location>
</feature>
<name>A0AAW0A7A0_9AGAR</name>
<evidence type="ECO:0000313" key="2">
    <source>
        <dbReference type="EMBL" id="KAK7002087.1"/>
    </source>
</evidence>
<protein>
    <submittedName>
        <fullName evidence="2">Uncharacterized protein</fullName>
    </submittedName>
</protein>
<feature type="region of interest" description="Disordered" evidence="1">
    <location>
        <begin position="249"/>
        <end position="345"/>
    </location>
</feature>
<evidence type="ECO:0000256" key="1">
    <source>
        <dbReference type="SAM" id="MobiDB-lite"/>
    </source>
</evidence>
<keyword evidence="3" id="KW-1185">Reference proteome</keyword>
<feature type="compositionally biased region" description="Basic and acidic residues" evidence="1">
    <location>
        <begin position="319"/>
        <end position="333"/>
    </location>
</feature>
<feature type="region of interest" description="Disordered" evidence="1">
    <location>
        <begin position="25"/>
        <end position="50"/>
    </location>
</feature>
<dbReference type="Proteomes" id="UP001362999">
    <property type="component" value="Unassembled WGS sequence"/>
</dbReference>
<proteinExistence type="predicted"/>
<accession>A0AAW0A7A0</accession>
<gene>
    <name evidence="2" type="ORF">R3P38DRAFT_2557492</name>
</gene>
<sequence length="394" mass="42720">MGSSPSAASSYEPIPFSAFDFDASLPNDVRFPPPSNQSDDEFPPSPFSDFHWDSTQFRNVNTRFEAANESASAALADIHAREPQLARVPFSQTGANLPRGPIPSQHKVAPSATTGRHLGCVEVQDDEDEKGEDDVRTSDEEDENGNGTGRSKANFGTGNALVKVASAAVDLEPFLAARGDKGAAWEALAEKLSKAKEFKNTKISGASVKKKVLALNPGANRKLANIIGNETAAGITIAALLERLETQYDQAKGKSDKAKAETKKKNDEDREGGEAIRRASMDINRKRKRDSGDTDDEGVAATAQASTSASLETLDSDSDDKTNASKGKKGSEAKRRRTNPSVVDTQVLTIMEKSDRRAAKHEEFMRDTFKQFVDNSNRQKEATLELFKALVEKQ</sequence>
<dbReference type="AlphaFoldDB" id="A0AAW0A7A0"/>
<evidence type="ECO:0000313" key="3">
    <source>
        <dbReference type="Proteomes" id="UP001362999"/>
    </source>
</evidence>
<organism evidence="2 3">
    <name type="scientific">Favolaschia claudopus</name>
    <dbReference type="NCBI Taxonomy" id="2862362"/>
    <lineage>
        <taxon>Eukaryota</taxon>
        <taxon>Fungi</taxon>
        <taxon>Dikarya</taxon>
        <taxon>Basidiomycota</taxon>
        <taxon>Agaricomycotina</taxon>
        <taxon>Agaricomycetes</taxon>
        <taxon>Agaricomycetidae</taxon>
        <taxon>Agaricales</taxon>
        <taxon>Marasmiineae</taxon>
        <taxon>Mycenaceae</taxon>
        <taxon>Favolaschia</taxon>
    </lineage>
</organism>